<dbReference type="InterPro" id="IPR001094">
    <property type="entry name" value="Flavdoxin-like"/>
</dbReference>
<feature type="domain" description="Flavodoxin-like" evidence="20">
    <location>
        <begin position="88"/>
        <end position="240"/>
    </location>
</feature>
<dbReference type="InterPro" id="IPR017938">
    <property type="entry name" value="Riboflavin_synthase-like_b-brl"/>
</dbReference>
<dbReference type="InterPro" id="IPR003097">
    <property type="entry name" value="CysJ-like_FAD-binding"/>
</dbReference>
<dbReference type="AlphaFoldDB" id="A0A9P9A9Y3"/>
<keyword evidence="3" id="KW-0444">Lipid biosynthesis</keyword>
<dbReference type="PIRSF" id="PIRSF000208">
    <property type="entry name" value="P450R"/>
    <property type="match status" value="1"/>
</dbReference>
<dbReference type="GO" id="GO:0003958">
    <property type="term" value="F:NADPH-hemoprotein reductase activity"/>
    <property type="evidence" value="ECO:0007669"/>
    <property type="project" value="UniProtKB-EC"/>
</dbReference>
<organism evidence="22 23">
    <name type="scientific">Plectosphaerella plurivora</name>
    <dbReference type="NCBI Taxonomy" id="936078"/>
    <lineage>
        <taxon>Eukaryota</taxon>
        <taxon>Fungi</taxon>
        <taxon>Dikarya</taxon>
        <taxon>Ascomycota</taxon>
        <taxon>Pezizomycotina</taxon>
        <taxon>Sordariomycetes</taxon>
        <taxon>Hypocreomycetidae</taxon>
        <taxon>Glomerellales</taxon>
        <taxon>Plectosphaerellaceae</taxon>
        <taxon>Plectosphaerella</taxon>
    </lineage>
</organism>
<evidence type="ECO:0000256" key="2">
    <source>
        <dbReference type="ARBA" id="ARBA00001974"/>
    </source>
</evidence>
<keyword evidence="8" id="KW-0274">FAD</keyword>
<comment type="cofactor">
    <cofactor evidence="1">
        <name>FMN</name>
        <dbReference type="ChEBI" id="CHEBI:58210"/>
    </cofactor>
</comment>
<dbReference type="GO" id="GO:0010181">
    <property type="term" value="F:FMN binding"/>
    <property type="evidence" value="ECO:0007669"/>
    <property type="project" value="InterPro"/>
</dbReference>
<dbReference type="Pfam" id="PF00175">
    <property type="entry name" value="NAD_binding_1"/>
    <property type="match status" value="1"/>
</dbReference>
<dbReference type="Gene3D" id="3.40.50.80">
    <property type="entry name" value="Nucleotide-binding domain of ferredoxin-NADP reductase (FNR) module"/>
    <property type="match status" value="1"/>
</dbReference>
<evidence type="ECO:0000256" key="9">
    <source>
        <dbReference type="ARBA" id="ARBA00022857"/>
    </source>
</evidence>
<dbReference type="Proteomes" id="UP000770015">
    <property type="component" value="Unassembled WGS sequence"/>
</dbReference>
<keyword evidence="23" id="KW-1185">Reference proteome</keyword>
<evidence type="ECO:0000256" key="13">
    <source>
        <dbReference type="ARBA" id="ARBA00023011"/>
    </source>
</evidence>
<dbReference type="GO" id="GO:0005829">
    <property type="term" value="C:cytosol"/>
    <property type="evidence" value="ECO:0007669"/>
    <property type="project" value="TreeGrafter"/>
</dbReference>
<dbReference type="Gene3D" id="3.40.50.360">
    <property type="match status" value="1"/>
</dbReference>
<dbReference type="SUPFAM" id="SSF63380">
    <property type="entry name" value="Riboflavin synthase domain-like"/>
    <property type="match status" value="1"/>
</dbReference>
<dbReference type="Gene3D" id="1.20.990.10">
    <property type="entry name" value="NADPH-cytochrome p450 Reductase, Chain A, domain 3"/>
    <property type="match status" value="1"/>
</dbReference>
<comment type="function">
    <text evidence="18">This enzyme is required for electron transfer from NADP to cytochrome P450.</text>
</comment>
<accession>A0A9P9A9Y3</accession>
<dbReference type="PROSITE" id="PS51384">
    <property type="entry name" value="FAD_FR"/>
    <property type="match status" value="1"/>
</dbReference>
<evidence type="ECO:0000256" key="19">
    <source>
        <dbReference type="SAM" id="MobiDB-lite"/>
    </source>
</evidence>
<protein>
    <recommendedName>
        <fullName evidence="18">NADPH--cytochrome P450 reductase</fullName>
        <ecNumber evidence="18">1.6.2.4</ecNumber>
    </recommendedName>
</protein>
<evidence type="ECO:0000256" key="8">
    <source>
        <dbReference type="ARBA" id="ARBA00022827"/>
    </source>
</evidence>
<dbReference type="InterPro" id="IPR039261">
    <property type="entry name" value="FNR_nucleotide-bd"/>
</dbReference>
<keyword evidence="17" id="KW-0753">Steroid metabolism</keyword>
<dbReference type="Gene3D" id="2.40.30.10">
    <property type="entry name" value="Translation factors"/>
    <property type="match status" value="1"/>
</dbReference>
<keyword evidence="6" id="KW-0812">Transmembrane</keyword>
<dbReference type="FunFam" id="3.40.50.360:FF:000036">
    <property type="entry name" value="NADPH--cytochrome P450 reductase"/>
    <property type="match status" value="1"/>
</dbReference>
<proteinExistence type="inferred from homology"/>
<dbReference type="PANTHER" id="PTHR19384">
    <property type="entry name" value="NITRIC OXIDE SYNTHASE-RELATED"/>
    <property type="match status" value="1"/>
</dbReference>
<reference evidence="22" key="1">
    <citation type="journal article" date="2021" name="Nat. Commun.">
        <title>Genetic determinants of endophytism in the Arabidopsis root mycobiome.</title>
        <authorList>
            <person name="Mesny F."/>
            <person name="Miyauchi S."/>
            <person name="Thiergart T."/>
            <person name="Pickel B."/>
            <person name="Atanasova L."/>
            <person name="Karlsson M."/>
            <person name="Huettel B."/>
            <person name="Barry K.W."/>
            <person name="Haridas S."/>
            <person name="Chen C."/>
            <person name="Bauer D."/>
            <person name="Andreopoulos W."/>
            <person name="Pangilinan J."/>
            <person name="LaButti K."/>
            <person name="Riley R."/>
            <person name="Lipzen A."/>
            <person name="Clum A."/>
            <person name="Drula E."/>
            <person name="Henrissat B."/>
            <person name="Kohler A."/>
            <person name="Grigoriev I.V."/>
            <person name="Martin F.M."/>
            <person name="Hacquard S."/>
        </authorList>
    </citation>
    <scope>NUCLEOTIDE SEQUENCE</scope>
    <source>
        <strain evidence="22">MPI-SDFR-AT-0117</strain>
    </source>
</reference>
<dbReference type="InterPro" id="IPR008254">
    <property type="entry name" value="Flavodoxin/NO_synth"/>
</dbReference>
<feature type="region of interest" description="Disordered" evidence="19">
    <location>
        <begin position="277"/>
        <end position="296"/>
    </location>
</feature>
<dbReference type="GO" id="GO:0050660">
    <property type="term" value="F:flavin adenine dinucleotide binding"/>
    <property type="evidence" value="ECO:0007669"/>
    <property type="project" value="TreeGrafter"/>
</dbReference>
<keyword evidence="9 18" id="KW-0521">NADP</keyword>
<evidence type="ECO:0000256" key="5">
    <source>
        <dbReference type="ARBA" id="ARBA00022643"/>
    </source>
</evidence>
<evidence type="ECO:0000256" key="16">
    <source>
        <dbReference type="ARBA" id="ARBA00023166"/>
    </source>
</evidence>
<name>A0A9P9A9Y3_9PEZI</name>
<keyword evidence="7 18" id="KW-0256">Endoplasmic reticulum</keyword>
<dbReference type="SUPFAM" id="SSF52218">
    <property type="entry name" value="Flavoproteins"/>
    <property type="match status" value="1"/>
</dbReference>
<evidence type="ECO:0000256" key="6">
    <source>
        <dbReference type="ARBA" id="ARBA00022692"/>
    </source>
</evidence>
<evidence type="ECO:0000256" key="4">
    <source>
        <dbReference type="ARBA" id="ARBA00022630"/>
    </source>
</evidence>
<comment type="caution">
    <text evidence="22">The sequence shown here is derived from an EMBL/GenBank/DDBJ whole genome shotgun (WGS) entry which is preliminary data.</text>
</comment>
<keyword evidence="12 18" id="KW-0560">Oxidoreductase</keyword>
<evidence type="ECO:0000259" key="21">
    <source>
        <dbReference type="PROSITE" id="PS51384"/>
    </source>
</evidence>
<keyword evidence="5" id="KW-0288">FMN</keyword>
<dbReference type="InterPro" id="IPR001709">
    <property type="entry name" value="Flavoprot_Pyr_Nucl_cyt_Rdtase"/>
</dbReference>
<evidence type="ECO:0000256" key="18">
    <source>
        <dbReference type="PIRNR" id="PIRNR000208"/>
    </source>
</evidence>
<comment type="subcellular location">
    <subcellularLocation>
        <location evidence="18">Endoplasmic reticulum membrane</location>
    </subcellularLocation>
</comment>
<dbReference type="InterPro" id="IPR023208">
    <property type="entry name" value="P450R"/>
</dbReference>
<evidence type="ECO:0000256" key="7">
    <source>
        <dbReference type="ARBA" id="ARBA00022824"/>
    </source>
</evidence>
<dbReference type="EMBL" id="JAGSXJ010000017">
    <property type="protein sequence ID" value="KAH6683600.1"/>
    <property type="molecule type" value="Genomic_DNA"/>
</dbReference>
<dbReference type="GO" id="GO:0005789">
    <property type="term" value="C:endoplasmic reticulum membrane"/>
    <property type="evidence" value="ECO:0007669"/>
    <property type="project" value="UniProtKB-SubCell"/>
</dbReference>
<evidence type="ECO:0000256" key="15">
    <source>
        <dbReference type="ARBA" id="ARBA00023136"/>
    </source>
</evidence>
<dbReference type="Pfam" id="PF00258">
    <property type="entry name" value="Flavodoxin_1"/>
    <property type="match status" value="1"/>
</dbReference>
<evidence type="ECO:0000256" key="14">
    <source>
        <dbReference type="ARBA" id="ARBA00023098"/>
    </source>
</evidence>
<evidence type="ECO:0000313" key="23">
    <source>
        <dbReference type="Proteomes" id="UP000770015"/>
    </source>
</evidence>
<dbReference type="PROSITE" id="PS50902">
    <property type="entry name" value="FLAVODOXIN_LIKE"/>
    <property type="match status" value="1"/>
</dbReference>
<dbReference type="InterPro" id="IPR029039">
    <property type="entry name" value="Flavoprotein-like_sf"/>
</dbReference>
<evidence type="ECO:0000256" key="12">
    <source>
        <dbReference type="ARBA" id="ARBA00023002"/>
    </source>
</evidence>
<dbReference type="PANTHER" id="PTHR19384:SF108">
    <property type="entry name" value="NADPH--CYTOCHROME P450 REDUCTASE"/>
    <property type="match status" value="1"/>
</dbReference>
<dbReference type="PRINTS" id="PR00369">
    <property type="entry name" value="FLAVODOXIN"/>
</dbReference>
<keyword evidence="11" id="KW-1133">Transmembrane helix</keyword>
<keyword evidence="15 18" id="KW-0472">Membrane</keyword>
<keyword evidence="14" id="KW-0443">Lipid metabolism</keyword>
<dbReference type="GO" id="GO:0016126">
    <property type="term" value="P:sterol biosynthetic process"/>
    <property type="evidence" value="ECO:0007669"/>
    <property type="project" value="UniProtKB-KW"/>
</dbReference>
<evidence type="ECO:0000259" key="20">
    <source>
        <dbReference type="PROSITE" id="PS50902"/>
    </source>
</evidence>
<keyword evidence="4" id="KW-0285">Flavoprotein</keyword>
<dbReference type="InterPro" id="IPR017927">
    <property type="entry name" value="FAD-bd_FR_type"/>
</dbReference>
<evidence type="ECO:0000256" key="11">
    <source>
        <dbReference type="ARBA" id="ARBA00022989"/>
    </source>
</evidence>
<comment type="cofactor">
    <cofactor evidence="2">
        <name>FAD</name>
        <dbReference type="ChEBI" id="CHEBI:57692"/>
    </cofactor>
</comment>
<dbReference type="Pfam" id="PF00667">
    <property type="entry name" value="FAD_binding_1"/>
    <property type="match status" value="1"/>
</dbReference>
<sequence length="720" mass="79846">MEPSLQRTSIFAEVTGTLAPQGIADAITMAAVVLVSAAFLLRDFTWDRPDPYRHLWFERPQDNGGSNQRKQHTTRNIAQKLEELKKDAVVFWGSQSGTAEGLGARLGRELQQRFHLDTFVADLSDFDPETIVSIPRHKLVIFVLATYGDGDPSDNATDFFDWLQRQAKQQSEDHPSQLGSLRYAAFGLGNSHYQFYNRIVDVVDGALQHLGAERLVDIGKADDALGSTEEDYISWKERLYSHLVSDLGLGEHDVKYEPVVSIVPDDSLEPVDLYIDEPIHSSDSSSSTKKSTPSTAIKDLPIRTARQLCSFGDPAAPAATGGCLHIDLDLANHPQLRYKTGDHLAIWPTNPEIEVDRLLSVLGSSDQKKRHRPLLIKSLDMTVKVKVPTPTTLYALLRHHLEICAPVPRDIVLRLGEFAPSTSARKYLLGIGRSKDAYTDFTSVTHVTFGRLLEHALAVEPSTEKVYWSGLPLSFILETLPRLQPRYYSISSSSVVSPRVPSITVGISNTRLETGTLSPIEIPGLATSLLNGKALSLQHGNASVFAHIRQSKFRLPALPSTPLLMVAAGTGLAPFRAFIEERLRLKSIGAGGNSKPIGQMMLIFGCQSPEKDYLYRDEIEDMQRQLSGKLKIVTAFSRALSVLGQKTYVQHRIREHADEVAALLLDNANFYVCGRASMAREAGKAVNDAVALSKNWDGQQIREWAEGLKRNRKWQEDVWG</sequence>
<evidence type="ECO:0000256" key="10">
    <source>
        <dbReference type="ARBA" id="ARBA00022955"/>
    </source>
</evidence>
<dbReference type="SUPFAM" id="SSF52343">
    <property type="entry name" value="Ferredoxin reductase-like, C-terminal NADP-linked domain"/>
    <property type="match status" value="1"/>
</dbReference>
<dbReference type="OrthoDB" id="1856718at2759"/>
<evidence type="ECO:0000256" key="1">
    <source>
        <dbReference type="ARBA" id="ARBA00001917"/>
    </source>
</evidence>
<feature type="domain" description="FAD-binding FR-type" evidence="21">
    <location>
        <begin position="295"/>
        <end position="556"/>
    </location>
</feature>
<evidence type="ECO:0000256" key="3">
    <source>
        <dbReference type="ARBA" id="ARBA00022516"/>
    </source>
</evidence>
<keyword evidence="16" id="KW-1207">Sterol metabolism</keyword>
<evidence type="ECO:0000313" key="22">
    <source>
        <dbReference type="EMBL" id="KAH6683600.1"/>
    </source>
</evidence>
<comment type="catalytic activity">
    <reaction evidence="18">
        <text>2 oxidized [cytochrome P450] + NADPH = 2 reduced [cytochrome P450] + NADP(+) + H(+)</text>
        <dbReference type="Rhea" id="RHEA:24040"/>
        <dbReference type="Rhea" id="RHEA-COMP:14627"/>
        <dbReference type="Rhea" id="RHEA-COMP:14628"/>
        <dbReference type="ChEBI" id="CHEBI:15378"/>
        <dbReference type="ChEBI" id="CHEBI:55376"/>
        <dbReference type="ChEBI" id="CHEBI:57783"/>
        <dbReference type="ChEBI" id="CHEBI:58349"/>
        <dbReference type="ChEBI" id="CHEBI:60344"/>
        <dbReference type="EC" id="1.6.2.4"/>
    </reaction>
</comment>
<feature type="compositionally biased region" description="Low complexity" evidence="19">
    <location>
        <begin position="281"/>
        <end position="295"/>
    </location>
</feature>
<gene>
    <name evidence="22" type="ORF">F5X68DRAFT_137284</name>
</gene>
<keyword evidence="13" id="KW-0756">Sterol biosynthesis</keyword>
<dbReference type="InterPro" id="IPR001433">
    <property type="entry name" value="OxRdtase_FAD/NAD-bd"/>
</dbReference>
<dbReference type="EC" id="1.6.2.4" evidence="18"/>
<dbReference type="InterPro" id="IPR023173">
    <property type="entry name" value="NADPH_Cyt_P450_Rdtase_alpha"/>
</dbReference>
<evidence type="ECO:0000256" key="17">
    <source>
        <dbReference type="ARBA" id="ARBA00023221"/>
    </source>
</evidence>
<keyword evidence="10" id="KW-0752">Steroid biosynthesis</keyword>
<dbReference type="PRINTS" id="PR00371">
    <property type="entry name" value="FPNCR"/>
</dbReference>
<comment type="similarity">
    <text evidence="18">In the C-terminal section; belongs to the flavoprotein pyridine nucleotide cytochrome reductase family.</text>
</comment>